<evidence type="ECO:0000256" key="7">
    <source>
        <dbReference type="ARBA" id="ARBA00022801"/>
    </source>
</evidence>
<feature type="binding site" evidence="17">
    <location>
        <position position="27"/>
    </location>
    <ligand>
        <name>8-oxo-dGTP</name>
        <dbReference type="ChEBI" id="CHEBI:77896"/>
    </ligand>
</feature>
<dbReference type="InterPro" id="IPR020084">
    <property type="entry name" value="NUDIX_hydrolase_CS"/>
</dbReference>
<evidence type="ECO:0000256" key="2">
    <source>
        <dbReference type="ARBA" id="ARBA00005582"/>
    </source>
</evidence>
<evidence type="ECO:0000256" key="15">
    <source>
        <dbReference type="ARBA" id="ARBA00041979"/>
    </source>
</evidence>
<dbReference type="InterPro" id="IPR003561">
    <property type="entry name" value="Mutator_MutT"/>
</dbReference>
<dbReference type="EMBL" id="JAAAWP010000008">
    <property type="protein sequence ID" value="NDW22495.1"/>
    <property type="molecule type" value="Genomic_DNA"/>
</dbReference>
<keyword evidence="9" id="KW-0234">DNA repair</keyword>
<comment type="catalytic activity">
    <reaction evidence="10">
        <text>8-oxo-dGTP + H2O = 8-oxo-dGMP + diphosphate + H(+)</text>
        <dbReference type="Rhea" id="RHEA:31575"/>
        <dbReference type="ChEBI" id="CHEBI:15377"/>
        <dbReference type="ChEBI" id="CHEBI:15378"/>
        <dbReference type="ChEBI" id="CHEBI:33019"/>
        <dbReference type="ChEBI" id="CHEBI:63224"/>
        <dbReference type="ChEBI" id="CHEBI:77896"/>
        <dbReference type="EC" id="3.6.1.55"/>
    </reaction>
</comment>
<evidence type="ECO:0000256" key="8">
    <source>
        <dbReference type="ARBA" id="ARBA00022842"/>
    </source>
</evidence>
<accession>A0A6L9MWY3</accession>
<keyword evidence="3" id="KW-0515">Mutator protein</keyword>
<evidence type="ECO:0000256" key="10">
    <source>
        <dbReference type="ARBA" id="ARBA00035861"/>
    </source>
</evidence>
<keyword evidence="4" id="KW-0235">DNA replication</keyword>
<gene>
    <name evidence="21" type="primary">mutT</name>
    <name evidence="21" type="ORF">GTW09_13255</name>
</gene>
<keyword evidence="6" id="KW-0227">DNA damage</keyword>
<dbReference type="PROSITE" id="PS51462">
    <property type="entry name" value="NUDIX"/>
    <property type="match status" value="1"/>
</dbReference>
<evidence type="ECO:0000256" key="6">
    <source>
        <dbReference type="ARBA" id="ARBA00022763"/>
    </source>
</evidence>
<keyword evidence="5 18" id="KW-0479">Metal-binding</keyword>
<keyword evidence="7 19" id="KW-0378">Hydrolase</keyword>
<evidence type="ECO:0000313" key="21">
    <source>
        <dbReference type="EMBL" id="NDW22495.1"/>
    </source>
</evidence>
<feature type="binding site" evidence="18">
    <location>
        <position position="56"/>
    </location>
    <ligand>
        <name>Mg(2+)</name>
        <dbReference type="ChEBI" id="CHEBI:18420"/>
    </ligand>
</feature>
<sequence length="130" mass="14435">MKRVHVAVGVVARGSDIFTTLRSKDVHQGGKWEFPGGKVENGETVTEALKRELAEEIGIDVLSSEPLIVIEHDYGDKYVKLDVHRVTNFNGEPHGKEGQSSRWQAVNDLNVKDFPEANVAIIQALTEENK</sequence>
<dbReference type="SUPFAM" id="SSF55811">
    <property type="entry name" value="Nudix"/>
    <property type="match status" value="1"/>
</dbReference>
<proteinExistence type="inferred from homology"/>
<dbReference type="GO" id="GO:0046872">
    <property type="term" value="F:metal ion binding"/>
    <property type="evidence" value="ECO:0007669"/>
    <property type="project" value="UniProtKB-KW"/>
</dbReference>
<protein>
    <recommendedName>
        <fullName evidence="13">8-oxo-dGTP diphosphatase</fullName>
        <ecNumber evidence="12">3.6.1.55</ecNumber>
    </recommendedName>
    <alternativeName>
        <fullName evidence="16">7,8-dihydro-8-oxoguanine-triphosphatase</fullName>
    </alternativeName>
    <alternativeName>
        <fullName evidence="15">Mutator protein MutT</fullName>
    </alternativeName>
    <alternativeName>
        <fullName evidence="14">dGTP pyrophosphohydrolase</fullName>
    </alternativeName>
</protein>
<reference evidence="21 22" key="1">
    <citation type="submission" date="2020-01" db="EMBL/GenBank/DDBJ databases">
        <title>Genomes of bacteria type strains.</title>
        <authorList>
            <person name="Chen J."/>
            <person name="Zhu S."/>
            <person name="Yang J."/>
        </authorList>
    </citation>
    <scope>NUCLEOTIDE SEQUENCE [LARGE SCALE GENOMIC DNA]</scope>
    <source>
        <strain evidence="21 22">LMG 22958</strain>
    </source>
</reference>
<evidence type="ECO:0000256" key="12">
    <source>
        <dbReference type="ARBA" id="ARBA00038905"/>
    </source>
</evidence>
<dbReference type="InterPro" id="IPR047127">
    <property type="entry name" value="MutT-like"/>
</dbReference>
<dbReference type="AlphaFoldDB" id="A0A6L9MWY3"/>
<dbReference type="FunFam" id="3.90.79.10:FF:000014">
    <property type="entry name" value="8-oxo-dGTP diphosphatase MutT"/>
    <property type="match status" value="1"/>
</dbReference>
<evidence type="ECO:0000256" key="11">
    <source>
        <dbReference type="ARBA" id="ARBA00036904"/>
    </source>
</evidence>
<feature type="binding site" evidence="17">
    <location>
        <position position="22"/>
    </location>
    <ligand>
        <name>8-oxo-dGTP</name>
        <dbReference type="ChEBI" id="CHEBI:77896"/>
    </ligand>
</feature>
<feature type="domain" description="Nudix hydrolase" evidence="20">
    <location>
        <begin position="1"/>
        <end position="125"/>
    </location>
</feature>
<comment type="cofactor">
    <cofactor evidence="1 18">
        <name>Mg(2+)</name>
        <dbReference type="ChEBI" id="CHEBI:18420"/>
    </cofactor>
</comment>
<dbReference type="GO" id="GO:0044716">
    <property type="term" value="F:8-oxo-GDP phosphatase activity"/>
    <property type="evidence" value="ECO:0007669"/>
    <property type="project" value="TreeGrafter"/>
</dbReference>
<dbReference type="InterPro" id="IPR000086">
    <property type="entry name" value="NUDIX_hydrolase_dom"/>
</dbReference>
<dbReference type="EC" id="3.6.1.55" evidence="12"/>
<feature type="binding site" evidence="18">
    <location>
        <position position="36"/>
    </location>
    <ligand>
        <name>Mg(2+)</name>
        <dbReference type="ChEBI" id="CHEBI:18420"/>
    </ligand>
</feature>
<evidence type="ECO:0000256" key="1">
    <source>
        <dbReference type="ARBA" id="ARBA00001946"/>
    </source>
</evidence>
<dbReference type="NCBIfam" id="TIGR00586">
    <property type="entry name" value="mutt"/>
    <property type="match status" value="1"/>
</dbReference>
<dbReference type="GO" id="GO:0006260">
    <property type="term" value="P:DNA replication"/>
    <property type="evidence" value="ECO:0007669"/>
    <property type="project" value="UniProtKB-KW"/>
</dbReference>
<evidence type="ECO:0000256" key="13">
    <source>
        <dbReference type="ARBA" id="ARBA00040794"/>
    </source>
</evidence>
<dbReference type="CDD" id="cd03425">
    <property type="entry name" value="NUDIX_MutT_NudA_like"/>
    <property type="match status" value="1"/>
</dbReference>
<dbReference type="Gene3D" id="3.90.79.10">
    <property type="entry name" value="Nucleoside Triphosphate Pyrophosphohydrolase"/>
    <property type="match status" value="1"/>
</dbReference>
<dbReference type="Pfam" id="PF00293">
    <property type="entry name" value="NUDIX"/>
    <property type="match status" value="1"/>
</dbReference>
<dbReference type="RefSeq" id="WP_071980372.1">
    <property type="nucleotide sequence ID" value="NZ_JAAAWP010000008.1"/>
</dbReference>
<feature type="binding site" evidence="17">
    <location>
        <begin position="33"/>
        <end position="36"/>
    </location>
    <ligand>
        <name>8-oxo-dGTP</name>
        <dbReference type="ChEBI" id="CHEBI:77896"/>
    </ligand>
</feature>
<evidence type="ECO:0000256" key="4">
    <source>
        <dbReference type="ARBA" id="ARBA00022705"/>
    </source>
</evidence>
<organism evidence="21 22">
    <name type="scientific">Alteromonas hispanica</name>
    <dbReference type="NCBI Taxonomy" id="315421"/>
    <lineage>
        <taxon>Bacteria</taxon>
        <taxon>Pseudomonadati</taxon>
        <taxon>Pseudomonadota</taxon>
        <taxon>Gammaproteobacteria</taxon>
        <taxon>Alteromonadales</taxon>
        <taxon>Alteromonadaceae</taxon>
        <taxon>Alteromonas/Salinimonas group</taxon>
        <taxon>Alteromonas</taxon>
    </lineage>
</organism>
<dbReference type="Proteomes" id="UP000478837">
    <property type="component" value="Unassembled WGS sequence"/>
</dbReference>
<comment type="catalytic activity">
    <reaction evidence="11">
        <text>8-oxo-GTP + H2O = 8-oxo-GMP + diphosphate + H(+)</text>
        <dbReference type="Rhea" id="RHEA:67616"/>
        <dbReference type="ChEBI" id="CHEBI:15377"/>
        <dbReference type="ChEBI" id="CHEBI:15378"/>
        <dbReference type="ChEBI" id="CHEBI:33019"/>
        <dbReference type="ChEBI" id="CHEBI:143553"/>
        <dbReference type="ChEBI" id="CHEBI:145694"/>
    </reaction>
</comment>
<dbReference type="GO" id="GO:0044715">
    <property type="term" value="F:8-oxo-dGDP phosphatase activity"/>
    <property type="evidence" value="ECO:0007669"/>
    <property type="project" value="TreeGrafter"/>
</dbReference>
<dbReference type="PANTHER" id="PTHR47707">
    <property type="entry name" value="8-OXO-DGTP DIPHOSPHATASE"/>
    <property type="match status" value="1"/>
</dbReference>
<evidence type="ECO:0000256" key="14">
    <source>
        <dbReference type="ARBA" id="ARBA00041592"/>
    </source>
</evidence>
<dbReference type="GO" id="GO:0006281">
    <property type="term" value="P:DNA repair"/>
    <property type="evidence" value="ECO:0007669"/>
    <property type="project" value="UniProtKB-KW"/>
</dbReference>
<dbReference type="PROSITE" id="PS00893">
    <property type="entry name" value="NUDIX_BOX"/>
    <property type="match status" value="1"/>
</dbReference>
<evidence type="ECO:0000256" key="9">
    <source>
        <dbReference type="ARBA" id="ARBA00023204"/>
    </source>
</evidence>
<dbReference type="InterPro" id="IPR015797">
    <property type="entry name" value="NUDIX_hydrolase-like_dom_sf"/>
</dbReference>
<evidence type="ECO:0000256" key="16">
    <source>
        <dbReference type="ARBA" id="ARBA00042798"/>
    </source>
</evidence>
<comment type="caution">
    <text evidence="21">The sequence shown here is derived from an EMBL/GenBank/DDBJ whole genome shotgun (WGS) entry which is preliminary data.</text>
</comment>
<dbReference type="PANTHER" id="PTHR47707:SF1">
    <property type="entry name" value="NUDIX HYDROLASE FAMILY PROTEIN"/>
    <property type="match status" value="1"/>
</dbReference>
<comment type="similarity">
    <text evidence="2 19">Belongs to the Nudix hydrolase family.</text>
</comment>
<keyword evidence="22" id="KW-1185">Reference proteome</keyword>
<dbReference type="GO" id="GO:0035539">
    <property type="term" value="F:8-oxo-7,8-dihydrodeoxyguanosine triphosphate pyrophosphatase activity"/>
    <property type="evidence" value="ECO:0007669"/>
    <property type="project" value="UniProtKB-EC"/>
</dbReference>
<evidence type="ECO:0000313" key="22">
    <source>
        <dbReference type="Proteomes" id="UP000478837"/>
    </source>
</evidence>
<name>A0A6L9MWY3_9ALTE</name>
<evidence type="ECO:0000256" key="18">
    <source>
        <dbReference type="PIRSR" id="PIRSR603561-2"/>
    </source>
</evidence>
<feature type="binding site" evidence="17">
    <location>
        <position position="118"/>
    </location>
    <ligand>
        <name>8-oxo-dGTP</name>
        <dbReference type="ChEBI" id="CHEBI:77896"/>
    </ligand>
</feature>
<keyword evidence="8 18" id="KW-0460">Magnesium</keyword>
<dbReference type="InterPro" id="IPR020476">
    <property type="entry name" value="Nudix_hydrolase"/>
</dbReference>
<dbReference type="PRINTS" id="PR00502">
    <property type="entry name" value="NUDIXFAMILY"/>
</dbReference>
<evidence type="ECO:0000256" key="5">
    <source>
        <dbReference type="ARBA" id="ARBA00022723"/>
    </source>
</evidence>
<evidence type="ECO:0000256" key="19">
    <source>
        <dbReference type="RuleBase" id="RU003476"/>
    </source>
</evidence>
<dbReference type="GO" id="GO:0008413">
    <property type="term" value="F:8-oxo-7,8-dihydroguanosine triphosphate pyrophosphatase activity"/>
    <property type="evidence" value="ECO:0007669"/>
    <property type="project" value="InterPro"/>
</dbReference>
<evidence type="ECO:0000256" key="3">
    <source>
        <dbReference type="ARBA" id="ARBA00022457"/>
    </source>
</evidence>
<evidence type="ECO:0000256" key="17">
    <source>
        <dbReference type="PIRSR" id="PIRSR603561-1"/>
    </source>
</evidence>
<evidence type="ECO:0000259" key="20">
    <source>
        <dbReference type="PROSITE" id="PS51462"/>
    </source>
</evidence>